<name>A0ACA9UBC1_BIOOC</name>
<reference evidence="1" key="2">
    <citation type="submission" date="2021-10" db="EMBL/GenBank/DDBJ databases">
        <authorList>
            <person name="Piombo E."/>
        </authorList>
    </citation>
    <scope>NUCLEOTIDE SEQUENCE</scope>
</reference>
<evidence type="ECO:0000313" key="2">
    <source>
        <dbReference type="Proteomes" id="UP000836387"/>
    </source>
</evidence>
<gene>
    <name evidence="1" type="ORF">CRV2_00022105</name>
</gene>
<dbReference type="EMBL" id="CADEHS020000130">
    <property type="protein sequence ID" value="CAG9950029.1"/>
    <property type="molecule type" value="Genomic_DNA"/>
</dbReference>
<accession>A0ACA9UBC1</accession>
<proteinExistence type="predicted"/>
<dbReference type="Proteomes" id="UP000836387">
    <property type="component" value="Unassembled WGS sequence"/>
</dbReference>
<evidence type="ECO:0000313" key="1">
    <source>
        <dbReference type="EMBL" id="CAG9950029.1"/>
    </source>
</evidence>
<organism evidence="1 2">
    <name type="scientific">Clonostachys rosea f. rosea IK726</name>
    <dbReference type="NCBI Taxonomy" id="1349383"/>
    <lineage>
        <taxon>Eukaryota</taxon>
        <taxon>Fungi</taxon>
        <taxon>Dikarya</taxon>
        <taxon>Ascomycota</taxon>
        <taxon>Pezizomycotina</taxon>
        <taxon>Sordariomycetes</taxon>
        <taxon>Hypocreomycetidae</taxon>
        <taxon>Hypocreales</taxon>
        <taxon>Bionectriaceae</taxon>
        <taxon>Clonostachys</taxon>
    </lineage>
</organism>
<keyword evidence="2" id="KW-1185">Reference proteome</keyword>
<protein>
    <submittedName>
        <fullName evidence="1">Uncharacterized protein</fullName>
    </submittedName>
</protein>
<reference evidence="1" key="1">
    <citation type="submission" date="2020-04" db="EMBL/GenBank/DDBJ databases">
        <authorList>
            <person name="Broberg M."/>
        </authorList>
    </citation>
    <scope>NUCLEOTIDE SEQUENCE</scope>
</reference>
<comment type="caution">
    <text evidence="1">The sequence shown here is derived from an EMBL/GenBank/DDBJ whole genome shotgun (WGS) entry which is preliminary data.</text>
</comment>
<sequence length="228" mass="25405">MGGWDVYCALCGGPIRRVWWDADDSPHAAYDREVFANSDDPGLEWLEDIRLIGENPATASDSKVWLSGPARAEEYGAVSYQNGENPDPAILDLEGCDGDSGCIRVYNTDGVDDPFCAPFHTHCKKLLCKYLGVSELNKEVFLESLKSLAEEGDGGRALDIEYGDIREHMEQYWWPQPGTEHFVCDPVEVKGLAEFYNQLPTRDTSDFGSPRTYNTEGDPFTRLPADVP</sequence>